<evidence type="ECO:0000313" key="6">
    <source>
        <dbReference type="EMBL" id="RIV46751.1"/>
    </source>
</evidence>
<dbReference type="InterPro" id="IPR005218">
    <property type="entry name" value="Diacylglycerol/lipid_kinase"/>
</dbReference>
<dbReference type="Proteomes" id="UP000321621">
    <property type="component" value="Unassembled WGS sequence"/>
</dbReference>
<dbReference type="NCBIfam" id="TIGR00147">
    <property type="entry name" value="YegS/Rv2252/BmrU family lipid kinase"/>
    <property type="match status" value="1"/>
</dbReference>
<dbReference type="GO" id="GO:0005524">
    <property type="term" value="F:ATP binding"/>
    <property type="evidence" value="ECO:0007669"/>
    <property type="project" value="UniProtKB-KW"/>
</dbReference>
<dbReference type="GO" id="GO:0008654">
    <property type="term" value="P:phospholipid biosynthetic process"/>
    <property type="evidence" value="ECO:0007669"/>
    <property type="project" value="InterPro"/>
</dbReference>
<dbReference type="InterPro" id="IPR050187">
    <property type="entry name" value="Lipid_Phosphate_FormReg"/>
</dbReference>
<dbReference type="InterPro" id="IPR016064">
    <property type="entry name" value="NAD/diacylglycerol_kinase_sf"/>
</dbReference>
<evidence type="ECO:0000256" key="1">
    <source>
        <dbReference type="ARBA" id="ARBA00022679"/>
    </source>
</evidence>
<dbReference type="PANTHER" id="PTHR12358:SF54">
    <property type="entry name" value="SPHINGOSINE KINASE RELATED PROTEIN"/>
    <property type="match status" value="1"/>
</dbReference>
<evidence type="ECO:0000313" key="8">
    <source>
        <dbReference type="Proteomes" id="UP000266691"/>
    </source>
</evidence>
<evidence type="ECO:0000313" key="7">
    <source>
        <dbReference type="EMBL" id="TXJ99635.1"/>
    </source>
</evidence>
<dbReference type="SMART" id="SM00046">
    <property type="entry name" value="DAGKc"/>
    <property type="match status" value="1"/>
</dbReference>
<dbReference type="SUPFAM" id="SSF111331">
    <property type="entry name" value="NAD kinase/diacylglycerol kinase-like"/>
    <property type="match status" value="1"/>
</dbReference>
<dbReference type="InterPro" id="IPR001206">
    <property type="entry name" value="Diacylglycerol_kinase_cat_dom"/>
</dbReference>
<dbReference type="Pfam" id="PF00781">
    <property type="entry name" value="DAGK_cat"/>
    <property type="match status" value="1"/>
</dbReference>
<sequence>MNKVHFIVNPIAGRGDATFNKASLSGYFEPEQYELTIKTSNYPGHATLLAKESLAEGAGIIVACGGDGTINEVASCLVHTKVLLGIIPMGSGNGLAESLDISRNIKRAVEIIKSGKTNRIDVAMVNGKPFFSNMGIGFDATVISNYNASQHRRFWAYLKAVIKSIRDFKYNEKINVEMNGKSFKTRPFMFFISNSKVMGYDISLTRMASLQDGLLDVVIIDDLSKFQMLFMGLFILLRLDQYLKKIQYYKVKHLKLAFEDKQKEHLMQADGELHNLMDREIFVNVEEKALHVLCP</sequence>
<dbReference type="Pfam" id="PF19279">
    <property type="entry name" value="YegS_C"/>
    <property type="match status" value="1"/>
</dbReference>
<keyword evidence="9" id="KW-1185">Reference proteome</keyword>
<evidence type="ECO:0000259" key="5">
    <source>
        <dbReference type="PROSITE" id="PS50146"/>
    </source>
</evidence>
<proteinExistence type="predicted"/>
<evidence type="ECO:0000313" key="9">
    <source>
        <dbReference type="Proteomes" id="UP000321621"/>
    </source>
</evidence>
<dbReference type="Gene3D" id="2.60.200.40">
    <property type="match status" value="1"/>
</dbReference>
<evidence type="ECO:0000256" key="4">
    <source>
        <dbReference type="ARBA" id="ARBA00022840"/>
    </source>
</evidence>
<protein>
    <submittedName>
        <fullName evidence="6">Diacylglycerol kinase family lipid kinase</fullName>
    </submittedName>
</protein>
<dbReference type="EMBL" id="QXFI01000009">
    <property type="protein sequence ID" value="RIV46751.1"/>
    <property type="molecule type" value="Genomic_DNA"/>
</dbReference>
<keyword evidence="4" id="KW-0067">ATP-binding</keyword>
<reference evidence="6 8" key="1">
    <citation type="submission" date="2018-08" db="EMBL/GenBank/DDBJ databases">
        <title>Proposal of Muricauda 72 sp.nov. and Muricauda NH166 sp.nov., isolated from seawater.</title>
        <authorList>
            <person name="Cheng H."/>
            <person name="Wu Y.-H."/>
            <person name="Guo L.-L."/>
            <person name="Xu X.-W."/>
        </authorList>
    </citation>
    <scope>NUCLEOTIDE SEQUENCE [LARGE SCALE GENOMIC DNA]</scope>
    <source>
        <strain evidence="6 8">72</strain>
    </source>
</reference>
<feature type="domain" description="DAGKc" evidence="5">
    <location>
        <begin position="1"/>
        <end position="129"/>
    </location>
</feature>
<keyword evidence="2" id="KW-0547">Nucleotide-binding</keyword>
<accession>A0A3A1NNV8</accession>
<dbReference type="EMBL" id="VNWK01000009">
    <property type="protein sequence ID" value="TXJ99635.1"/>
    <property type="molecule type" value="Genomic_DNA"/>
</dbReference>
<name>A0A3A1NNV8_9FLAO</name>
<dbReference type="GO" id="GO:0016301">
    <property type="term" value="F:kinase activity"/>
    <property type="evidence" value="ECO:0007669"/>
    <property type="project" value="UniProtKB-KW"/>
</dbReference>
<dbReference type="PROSITE" id="PS50146">
    <property type="entry name" value="DAGK"/>
    <property type="match status" value="1"/>
</dbReference>
<dbReference type="RefSeq" id="WP_119645920.1">
    <property type="nucleotide sequence ID" value="NZ_QXFI01000009.1"/>
</dbReference>
<dbReference type="InterPro" id="IPR045540">
    <property type="entry name" value="YegS/DAGK_C"/>
</dbReference>
<dbReference type="PANTHER" id="PTHR12358">
    <property type="entry name" value="SPHINGOSINE KINASE"/>
    <property type="match status" value="1"/>
</dbReference>
<evidence type="ECO:0000256" key="3">
    <source>
        <dbReference type="ARBA" id="ARBA00022777"/>
    </source>
</evidence>
<keyword evidence="1" id="KW-0808">Transferase</keyword>
<organism evidence="6 8">
    <name type="scientific">Flagellimonas pelagia</name>
    <dbReference type="NCBI Taxonomy" id="2306998"/>
    <lineage>
        <taxon>Bacteria</taxon>
        <taxon>Pseudomonadati</taxon>
        <taxon>Bacteroidota</taxon>
        <taxon>Flavobacteriia</taxon>
        <taxon>Flavobacteriales</taxon>
        <taxon>Flavobacteriaceae</taxon>
        <taxon>Flagellimonas</taxon>
    </lineage>
</organism>
<dbReference type="AlphaFoldDB" id="A0A3A1NNV8"/>
<dbReference type="OrthoDB" id="9786026at2"/>
<dbReference type="Proteomes" id="UP000266691">
    <property type="component" value="Unassembled WGS sequence"/>
</dbReference>
<evidence type="ECO:0000256" key="2">
    <source>
        <dbReference type="ARBA" id="ARBA00022741"/>
    </source>
</evidence>
<keyword evidence="3 6" id="KW-0418">Kinase</keyword>
<dbReference type="Gene3D" id="3.40.50.10330">
    <property type="entry name" value="Probable inorganic polyphosphate/atp-NAD kinase, domain 1"/>
    <property type="match status" value="1"/>
</dbReference>
<reference evidence="7 9" key="2">
    <citation type="submission" date="2019-07" db="EMBL/GenBank/DDBJ databases">
        <title>Draft genome of two Muricauda strains isolated from deep sea.</title>
        <authorList>
            <person name="Sun C."/>
        </authorList>
    </citation>
    <scope>NUCLEOTIDE SEQUENCE [LARGE SCALE GENOMIC DNA]</scope>
    <source>
        <strain evidence="7 9">72</strain>
    </source>
</reference>
<dbReference type="InterPro" id="IPR017438">
    <property type="entry name" value="ATP-NAD_kinase_N"/>
</dbReference>
<comment type="caution">
    <text evidence="6">The sequence shown here is derived from an EMBL/GenBank/DDBJ whole genome shotgun (WGS) entry which is preliminary data.</text>
</comment>
<gene>
    <name evidence="6" type="ORF">D2V05_01985</name>
    <name evidence="7" type="ORF">FQ017_01970</name>
</gene>